<evidence type="ECO:0000256" key="10">
    <source>
        <dbReference type="ARBA" id="ARBA00044200"/>
    </source>
</evidence>
<feature type="compositionally biased region" description="Basic and acidic residues" evidence="12">
    <location>
        <begin position="169"/>
        <end position="178"/>
    </location>
</feature>
<gene>
    <name evidence="15" type="ORF">K432DRAFT_421196</name>
</gene>
<dbReference type="GO" id="GO:0003743">
    <property type="term" value="F:translation initiation factor activity"/>
    <property type="evidence" value="ECO:0007669"/>
    <property type="project" value="UniProtKB-KW"/>
</dbReference>
<keyword evidence="4" id="KW-0547">Nucleotide-binding</keyword>
<dbReference type="PROSITE" id="PS50158">
    <property type="entry name" value="ZF_CCHC"/>
    <property type="match status" value="1"/>
</dbReference>
<dbReference type="GO" id="GO:0003676">
    <property type="term" value="F:nucleic acid binding"/>
    <property type="evidence" value="ECO:0007669"/>
    <property type="project" value="InterPro"/>
</dbReference>
<dbReference type="HAMAP" id="MF_00100_B">
    <property type="entry name" value="IF_2_B"/>
    <property type="match status" value="1"/>
</dbReference>
<feature type="domain" description="Tr-type G" evidence="14">
    <location>
        <begin position="611"/>
        <end position="779"/>
    </location>
</feature>
<evidence type="ECO:0000256" key="2">
    <source>
        <dbReference type="ARBA" id="ARBA00007733"/>
    </source>
</evidence>
<evidence type="ECO:0000256" key="12">
    <source>
        <dbReference type="SAM" id="MobiDB-lite"/>
    </source>
</evidence>
<dbReference type="SUPFAM" id="SSF50447">
    <property type="entry name" value="Translation proteins"/>
    <property type="match status" value="2"/>
</dbReference>
<keyword evidence="3 15" id="KW-0396">Initiation factor</keyword>
<keyword evidence="7" id="KW-0496">Mitochondrion</keyword>
<feature type="domain" description="CCHC-type" evidence="13">
    <location>
        <begin position="370"/>
        <end position="386"/>
    </location>
</feature>
<comment type="subcellular location">
    <subcellularLocation>
        <location evidence="1">Mitochondrion</location>
    </subcellularLocation>
</comment>
<feature type="compositionally biased region" description="Basic and acidic residues" evidence="12">
    <location>
        <begin position="470"/>
        <end position="483"/>
    </location>
</feature>
<dbReference type="Gene3D" id="2.40.30.10">
    <property type="entry name" value="Translation factors"/>
    <property type="match status" value="2"/>
</dbReference>
<evidence type="ECO:0000313" key="15">
    <source>
        <dbReference type="EMBL" id="OCK86157.1"/>
    </source>
</evidence>
<feature type="compositionally biased region" description="Basic and acidic residues" evidence="12">
    <location>
        <begin position="91"/>
        <end position="103"/>
    </location>
</feature>
<dbReference type="NCBIfam" id="TIGR00487">
    <property type="entry name" value="IF-2"/>
    <property type="match status" value="1"/>
</dbReference>
<dbReference type="OrthoDB" id="361630at2759"/>
<dbReference type="EMBL" id="KV744808">
    <property type="protein sequence ID" value="OCK86157.1"/>
    <property type="molecule type" value="Genomic_DNA"/>
</dbReference>
<feature type="compositionally biased region" description="Low complexity" evidence="12">
    <location>
        <begin position="289"/>
        <end position="300"/>
    </location>
</feature>
<feature type="region of interest" description="Disordered" evidence="12">
    <location>
        <begin position="459"/>
        <end position="503"/>
    </location>
</feature>
<dbReference type="Pfam" id="PF11987">
    <property type="entry name" value="IF-2"/>
    <property type="match status" value="1"/>
</dbReference>
<dbReference type="InterPro" id="IPR015760">
    <property type="entry name" value="TIF_IF2"/>
</dbReference>
<comment type="similarity">
    <text evidence="2">Belongs to the TRAFAC class translation factor GTPase superfamily. Classic translation factor GTPase family. IF-2 subfamily.</text>
</comment>
<sequence length="1141" mass="126366">MKESRILRASSTRYICIFCATRRCADGTILSIRRTTFAQRRHLNYSSNASQFAAAAVAYRQIDNEEPSGHSNGQREPARKWGASFGGSTKLSEEEAWRKEALRTESAPQTSPQARTLVGASTTPEEWPRDLLRARFGPPRPSQRQTKPLFAIGSFSQQPRSPTESSNTYDERPRDSFRAKYGAPQPPRRETDALSAIGSLSDQPERLTGNSTQSSWLQSRRRTAYMPQERERPRERPVLIRKTLTRADINAAPPPSDIPDFGPEVASNWAHLKRRTETNKQSNSFDQFPSPASASQPSSQHKVDLGGFLSRSGKTPAQPPPSPRHRLADDEIQQLLRGASRQNATGTGEDGRRNNRPFVPLARESNAPARCYKCGEEGHRPRDCPRQATIWRGTNSSEAKNHEPLREGRNDTLQASEPQRQPIEQDPVTEASISLREEERRRAADLALQRRLARFKMDEDKEQYMGGSRSVEEPKQRGKIDRRKERRGNRVMRSRDDEELDEELARAERKRQRKEEKRKEKLKNSEPTPIYLPEYISVANLASILKIRVEEFAKKMEQLGFEDVQNDHILNAEHAGLIAMEYNFEPIIESVEEDADLYPAPIPEDVSALPTRPPVVTIMGHVDHGKTTILDFLRKSSVAATEFGGITQHIGAFSVPLESGKIITFLDTPGHAAFLSMRQRGANVTDIVVLVVAADDSVKPQTIEAIKHAQSASVPIIVAINKIDKEEAAPDRVKQDLARHGVVVEDFGGDTQVVCVSGKTGKGMAELEEAIVTLSEILDHRADTQGPVEGWVLEGTTKKSGRVATVLVRRGTLRTGDVLVAGTTWGRVRTLKNEASVAIEEVGPGMPVEVDGWREQPLAGDEVLQAPDEQKASAVSELRHEKVERERMAKDMEAINEARRLEMERRQKDEAAAARTADGVEDADGIEEAKPTGPEIVSFIVKADVSGSVEAVVDSIAGLGNAEVGCTILRSGVGSPAEFDVEHAAAAMGHIINFNTPIPPNISALAEEKGVRIIDSNVIYRLSEDAKALLSEKLAPRIVSRVLGEAEIAQPFEIGLGGRKKVKIAGSKVRNGVVTRGGKVRVLRNEMEVYDGTISSLKQVKKDVAEMRKNSECGIGFEGWEGFEVGDQIQCYEEIKEKRYL</sequence>
<dbReference type="InterPro" id="IPR009000">
    <property type="entry name" value="Transl_B-barrel_sf"/>
</dbReference>
<evidence type="ECO:0000256" key="1">
    <source>
        <dbReference type="ARBA" id="ARBA00004173"/>
    </source>
</evidence>
<keyword evidence="11" id="KW-0863">Zinc-finger</keyword>
<dbReference type="Pfam" id="PF00098">
    <property type="entry name" value="zf-CCHC"/>
    <property type="match status" value="1"/>
</dbReference>
<dbReference type="InterPro" id="IPR036925">
    <property type="entry name" value="TIF_IF2_dom3_sf"/>
</dbReference>
<evidence type="ECO:0000256" key="5">
    <source>
        <dbReference type="ARBA" id="ARBA00022917"/>
    </source>
</evidence>
<dbReference type="InterPro" id="IPR000178">
    <property type="entry name" value="TF_IF2_bacterial-like"/>
</dbReference>
<name>A0A8E2ELA9_9PEZI</name>
<dbReference type="InterPro" id="IPR006847">
    <property type="entry name" value="IF2_N"/>
</dbReference>
<dbReference type="SUPFAM" id="SSF57756">
    <property type="entry name" value="Retrovirus zinc finger-like domains"/>
    <property type="match status" value="1"/>
</dbReference>
<dbReference type="CDD" id="cd01887">
    <property type="entry name" value="IF2_eIF5B"/>
    <property type="match status" value="1"/>
</dbReference>
<dbReference type="InterPro" id="IPR044145">
    <property type="entry name" value="IF2_II"/>
</dbReference>
<keyword evidence="6" id="KW-0809">Transit peptide</keyword>
<feature type="compositionally biased region" description="Polar residues" evidence="12">
    <location>
        <begin position="154"/>
        <end position="168"/>
    </location>
</feature>
<dbReference type="AlphaFoldDB" id="A0A8E2ELA9"/>
<evidence type="ECO:0000256" key="7">
    <source>
        <dbReference type="ARBA" id="ARBA00023128"/>
    </source>
</evidence>
<dbReference type="GO" id="GO:0005525">
    <property type="term" value="F:GTP binding"/>
    <property type="evidence" value="ECO:0007669"/>
    <property type="project" value="UniProtKB-KW"/>
</dbReference>
<evidence type="ECO:0000259" key="13">
    <source>
        <dbReference type="PROSITE" id="PS50158"/>
    </source>
</evidence>
<evidence type="ECO:0000256" key="8">
    <source>
        <dbReference type="ARBA" id="ARBA00023134"/>
    </source>
</evidence>
<dbReference type="InterPro" id="IPR000795">
    <property type="entry name" value="T_Tr_GTP-bd_dom"/>
</dbReference>
<dbReference type="InterPro" id="IPR053905">
    <property type="entry name" value="EF-G-like_DII"/>
</dbReference>
<dbReference type="Proteomes" id="UP000250266">
    <property type="component" value="Unassembled WGS sequence"/>
</dbReference>
<feature type="compositionally biased region" description="Basic and acidic residues" evidence="12">
    <location>
        <begin position="399"/>
        <end position="410"/>
    </location>
</feature>
<dbReference type="Pfam" id="PF22042">
    <property type="entry name" value="EF-G_D2"/>
    <property type="match status" value="1"/>
</dbReference>
<keyword evidence="5" id="KW-0648">Protein biosynthesis</keyword>
<evidence type="ECO:0000256" key="3">
    <source>
        <dbReference type="ARBA" id="ARBA00022540"/>
    </source>
</evidence>
<accession>A0A8E2ELA9</accession>
<proteinExistence type="inferred from homology"/>
<feature type="region of interest" description="Disordered" evidence="12">
    <location>
        <begin position="64"/>
        <end position="326"/>
    </location>
</feature>
<protein>
    <recommendedName>
        <fullName evidence="10">Translation initiation factor IF-2, mitochondrial</fullName>
    </recommendedName>
</protein>
<dbReference type="Gene3D" id="4.10.60.10">
    <property type="entry name" value="Zinc finger, CCHC-type"/>
    <property type="match status" value="1"/>
</dbReference>
<dbReference type="Pfam" id="PF00009">
    <property type="entry name" value="GTP_EFTU"/>
    <property type="match status" value="1"/>
</dbReference>
<dbReference type="SUPFAM" id="SSF52156">
    <property type="entry name" value="Initiation factor IF2/eIF5b, domain 3"/>
    <property type="match status" value="1"/>
</dbReference>
<evidence type="ECO:0000313" key="16">
    <source>
        <dbReference type="Proteomes" id="UP000250266"/>
    </source>
</evidence>
<dbReference type="Gene3D" id="3.40.50.10050">
    <property type="entry name" value="Translation initiation factor IF- 2, domain 3"/>
    <property type="match status" value="1"/>
</dbReference>
<feature type="compositionally biased region" description="Polar residues" evidence="12">
    <location>
        <begin position="198"/>
        <end position="218"/>
    </location>
</feature>
<dbReference type="PANTHER" id="PTHR43381:SF20">
    <property type="entry name" value="TRANSLATION INITIATION FACTOR IF-2, MITOCHONDRIAL"/>
    <property type="match status" value="1"/>
</dbReference>
<dbReference type="FunFam" id="3.40.50.10050:FF:000001">
    <property type="entry name" value="Translation initiation factor IF-2"/>
    <property type="match status" value="1"/>
</dbReference>
<dbReference type="CDD" id="cd03702">
    <property type="entry name" value="IF2_mtIF2_II"/>
    <property type="match status" value="1"/>
</dbReference>
<dbReference type="NCBIfam" id="TIGR00231">
    <property type="entry name" value="small_GTP"/>
    <property type="match status" value="1"/>
</dbReference>
<dbReference type="CDD" id="cd03692">
    <property type="entry name" value="mtIF2_IVc"/>
    <property type="match status" value="1"/>
</dbReference>
<organism evidence="15 16">
    <name type="scientific">Lepidopterella palustris CBS 459.81</name>
    <dbReference type="NCBI Taxonomy" id="1314670"/>
    <lineage>
        <taxon>Eukaryota</taxon>
        <taxon>Fungi</taxon>
        <taxon>Dikarya</taxon>
        <taxon>Ascomycota</taxon>
        <taxon>Pezizomycotina</taxon>
        <taxon>Dothideomycetes</taxon>
        <taxon>Pleosporomycetidae</taxon>
        <taxon>Mytilinidiales</taxon>
        <taxon>Argynnaceae</taxon>
        <taxon>Lepidopterella</taxon>
    </lineage>
</organism>
<feature type="compositionally biased region" description="Basic and acidic residues" evidence="12">
    <location>
        <begin position="228"/>
        <end position="238"/>
    </location>
</feature>
<dbReference type="InterPro" id="IPR027417">
    <property type="entry name" value="P-loop_NTPase"/>
</dbReference>
<dbReference type="GO" id="GO:0005739">
    <property type="term" value="C:mitochondrion"/>
    <property type="evidence" value="ECO:0007669"/>
    <property type="project" value="UniProtKB-SubCell"/>
</dbReference>
<dbReference type="SUPFAM" id="SSF52540">
    <property type="entry name" value="P-loop containing nucleoside triphosphate hydrolases"/>
    <property type="match status" value="1"/>
</dbReference>
<dbReference type="InterPro" id="IPR036875">
    <property type="entry name" value="Znf_CCHC_sf"/>
</dbReference>
<dbReference type="PROSITE" id="PS51722">
    <property type="entry name" value="G_TR_2"/>
    <property type="match status" value="1"/>
</dbReference>
<dbReference type="Pfam" id="PF04760">
    <property type="entry name" value="IF2_N"/>
    <property type="match status" value="1"/>
</dbReference>
<dbReference type="PANTHER" id="PTHR43381">
    <property type="entry name" value="TRANSLATION INITIATION FACTOR IF-2-RELATED"/>
    <property type="match status" value="1"/>
</dbReference>
<evidence type="ECO:0000259" key="14">
    <source>
        <dbReference type="PROSITE" id="PS51722"/>
    </source>
</evidence>
<dbReference type="GO" id="GO:0003924">
    <property type="term" value="F:GTPase activity"/>
    <property type="evidence" value="ECO:0007669"/>
    <property type="project" value="InterPro"/>
</dbReference>
<dbReference type="InterPro" id="IPR001878">
    <property type="entry name" value="Znf_CCHC"/>
</dbReference>
<feature type="region of interest" description="Disordered" evidence="12">
    <location>
        <begin position="340"/>
        <end position="436"/>
    </location>
</feature>
<keyword evidence="11" id="KW-0479">Metal-binding</keyword>
<dbReference type="FunFam" id="2.40.30.10:FF:000008">
    <property type="entry name" value="Translation initiation factor IF-2"/>
    <property type="match status" value="1"/>
</dbReference>
<feature type="compositionally biased region" description="Basic and acidic residues" evidence="12">
    <location>
        <begin position="373"/>
        <end position="385"/>
    </location>
</feature>
<evidence type="ECO:0000256" key="9">
    <source>
        <dbReference type="ARBA" id="ARBA00025162"/>
    </source>
</evidence>
<dbReference type="SMART" id="SM00343">
    <property type="entry name" value="ZnF_C2HC"/>
    <property type="match status" value="1"/>
</dbReference>
<evidence type="ECO:0000256" key="6">
    <source>
        <dbReference type="ARBA" id="ARBA00022946"/>
    </source>
</evidence>
<dbReference type="InterPro" id="IPR005225">
    <property type="entry name" value="Small_GTP-bd"/>
</dbReference>
<feature type="compositionally biased region" description="Polar residues" evidence="12">
    <location>
        <begin position="106"/>
        <end position="124"/>
    </location>
</feature>
<keyword evidence="16" id="KW-1185">Reference proteome</keyword>
<dbReference type="FunFam" id="3.40.50.300:FF:000019">
    <property type="entry name" value="Translation initiation factor IF-2"/>
    <property type="match status" value="1"/>
</dbReference>
<evidence type="ECO:0000256" key="4">
    <source>
        <dbReference type="ARBA" id="ARBA00022741"/>
    </source>
</evidence>
<evidence type="ECO:0000256" key="11">
    <source>
        <dbReference type="PROSITE-ProRule" id="PRU00047"/>
    </source>
</evidence>
<reference evidence="15 16" key="1">
    <citation type="journal article" date="2016" name="Nat. Commun.">
        <title>Ectomycorrhizal ecology is imprinted in the genome of the dominant symbiotic fungus Cenococcum geophilum.</title>
        <authorList>
            <consortium name="DOE Joint Genome Institute"/>
            <person name="Peter M."/>
            <person name="Kohler A."/>
            <person name="Ohm R.A."/>
            <person name="Kuo A."/>
            <person name="Krutzmann J."/>
            <person name="Morin E."/>
            <person name="Arend M."/>
            <person name="Barry K.W."/>
            <person name="Binder M."/>
            <person name="Choi C."/>
            <person name="Clum A."/>
            <person name="Copeland A."/>
            <person name="Grisel N."/>
            <person name="Haridas S."/>
            <person name="Kipfer T."/>
            <person name="LaButti K."/>
            <person name="Lindquist E."/>
            <person name="Lipzen A."/>
            <person name="Maire R."/>
            <person name="Meier B."/>
            <person name="Mihaltcheva S."/>
            <person name="Molinier V."/>
            <person name="Murat C."/>
            <person name="Poggeler S."/>
            <person name="Quandt C.A."/>
            <person name="Sperisen C."/>
            <person name="Tritt A."/>
            <person name="Tisserant E."/>
            <person name="Crous P.W."/>
            <person name="Henrissat B."/>
            <person name="Nehls U."/>
            <person name="Egli S."/>
            <person name="Spatafora J.W."/>
            <person name="Grigoriev I.V."/>
            <person name="Martin F.M."/>
        </authorList>
    </citation>
    <scope>NUCLEOTIDE SEQUENCE [LARGE SCALE GENOMIC DNA]</scope>
    <source>
        <strain evidence="15 16">CBS 459.81</strain>
    </source>
</reference>
<dbReference type="InterPro" id="IPR023115">
    <property type="entry name" value="TIF_IF2_dom3"/>
</dbReference>
<comment type="function">
    <text evidence="9">One of the essential components for the initiation of protein synthesis. Protects formylmethionyl-tRNA from spontaneous hydrolysis and promotes its binding to the 30S ribosomal subunits. Also involved in the hydrolysis of GTP during the formation of the 70S ribosomal complex.</text>
</comment>
<dbReference type="Gene3D" id="3.40.50.300">
    <property type="entry name" value="P-loop containing nucleotide triphosphate hydrolases"/>
    <property type="match status" value="1"/>
</dbReference>
<keyword evidence="11" id="KW-0862">Zinc</keyword>
<keyword evidence="8" id="KW-0342">GTP-binding</keyword>
<dbReference type="GO" id="GO:0008270">
    <property type="term" value="F:zinc ion binding"/>
    <property type="evidence" value="ECO:0007669"/>
    <property type="project" value="UniProtKB-KW"/>
</dbReference>